<dbReference type="AlphaFoldDB" id="A0A8B6CQ39"/>
<feature type="modified residue" description="N6-(pyridoxal phosphate)lysine" evidence="11">
    <location>
        <position position="66"/>
    </location>
</feature>
<dbReference type="GO" id="GO:0004586">
    <property type="term" value="F:ornithine decarboxylase activity"/>
    <property type="evidence" value="ECO:0007669"/>
    <property type="project" value="UniProtKB-EC"/>
</dbReference>
<dbReference type="InterPro" id="IPR022644">
    <property type="entry name" value="De-COase2_N"/>
</dbReference>
<evidence type="ECO:0000256" key="1">
    <source>
        <dbReference type="ARBA" id="ARBA00001933"/>
    </source>
</evidence>
<dbReference type="GO" id="GO:0033387">
    <property type="term" value="P:putrescine biosynthetic process from arginine, via ornithine"/>
    <property type="evidence" value="ECO:0007669"/>
    <property type="project" value="TreeGrafter"/>
</dbReference>
<comment type="catalytic activity">
    <reaction evidence="10">
        <text>L-ornithine + H(+) = putrescine + CO2</text>
        <dbReference type="Rhea" id="RHEA:22964"/>
        <dbReference type="ChEBI" id="CHEBI:15378"/>
        <dbReference type="ChEBI" id="CHEBI:16526"/>
        <dbReference type="ChEBI" id="CHEBI:46911"/>
        <dbReference type="ChEBI" id="CHEBI:326268"/>
        <dbReference type="EC" id="4.1.1.17"/>
    </reaction>
</comment>
<dbReference type="InterPro" id="IPR002433">
    <property type="entry name" value="Orn_de-COase"/>
</dbReference>
<reference evidence="13" key="1">
    <citation type="submission" date="2018-11" db="EMBL/GenBank/DDBJ databases">
        <authorList>
            <person name="Alioto T."/>
            <person name="Alioto T."/>
        </authorList>
    </citation>
    <scope>NUCLEOTIDE SEQUENCE</scope>
</reference>
<comment type="similarity">
    <text evidence="2">Belongs to the Orn/Lys/Arg decarboxylase class-II family.</text>
</comment>
<dbReference type="InterPro" id="IPR009006">
    <property type="entry name" value="Ala_racemase/Decarboxylase_C"/>
</dbReference>
<dbReference type="Gene3D" id="2.40.37.10">
    <property type="entry name" value="Lyase, Ornithine Decarboxylase, Chain A, domain 1"/>
    <property type="match status" value="1"/>
</dbReference>
<dbReference type="PROSITE" id="PS00878">
    <property type="entry name" value="ODR_DC_2_1"/>
    <property type="match status" value="1"/>
</dbReference>
<dbReference type="SUPFAM" id="SSF50621">
    <property type="entry name" value="Alanine racemase C-terminal domain-like"/>
    <property type="match status" value="1"/>
</dbReference>
<dbReference type="Pfam" id="PF02784">
    <property type="entry name" value="Orn_Arg_deC_N"/>
    <property type="match status" value="1"/>
</dbReference>
<feature type="domain" description="Orn/DAP/Arg decarboxylase 2 N-terminal" evidence="12">
    <location>
        <begin position="42"/>
        <end position="282"/>
    </location>
</feature>
<dbReference type="Gene3D" id="3.20.20.10">
    <property type="entry name" value="Alanine racemase"/>
    <property type="match status" value="1"/>
</dbReference>
<dbReference type="Proteomes" id="UP000596742">
    <property type="component" value="Unassembled WGS sequence"/>
</dbReference>
<feature type="active site" description="Proton donor" evidence="11">
    <location>
        <position position="366"/>
    </location>
</feature>
<dbReference type="FunFam" id="3.20.20.10:FF:000005">
    <property type="entry name" value="Ornithine decarboxylase"/>
    <property type="match status" value="1"/>
</dbReference>
<dbReference type="EMBL" id="UYJE01002214">
    <property type="protein sequence ID" value="VDI08663.1"/>
    <property type="molecule type" value="Genomic_DNA"/>
</dbReference>
<comment type="subunit">
    <text evidence="9">Homodimer. Only the dimer is catalytically active, as the active sites are constructed of residues from both monomers.</text>
</comment>
<organism evidence="13 14">
    <name type="scientific">Mytilus galloprovincialis</name>
    <name type="common">Mediterranean mussel</name>
    <dbReference type="NCBI Taxonomy" id="29158"/>
    <lineage>
        <taxon>Eukaryota</taxon>
        <taxon>Metazoa</taxon>
        <taxon>Spiralia</taxon>
        <taxon>Lophotrochozoa</taxon>
        <taxon>Mollusca</taxon>
        <taxon>Bivalvia</taxon>
        <taxon>Autobranchia</taxon>
        <taxon>Pteriomorphia</taxon>
        <taxon>Mytilida</taxon>
        <taxon>Mytiloidea</taxon>
        <taxon>Mytilidae</taxon>
        <taxon>Mytilinae</taxon>
        <taxon>Mytilus</taxon>
    </lineage>
</organism>
<evidence type="ECO:0000256" key="7">
    <source>
        <dbReference type="ARBA" id="ARBA00034138"/>
    </source>
</evidence>
<evidence type="ECO:0000256" key="9">
    <source>
        <dbReference type="ARBA" id="ARBA00046672"/>
    </source>
</evidence>
<evidence type="ECO:0000256" key="8">
    <source>
        <dbReference type="ARBA" id="ARBA00037173"/>
    </source>
</evidence>
<evidence type="ECO:0000256" key="6">
    <source>
        <dbReference type="ARBA" id="ARBA00034115"/>
    </source>
</evidence>
<proteinExistence type="inferred from homology"/>
<evidence type="ECO:0000256" key="2">
    <source>
        <dbReference type="ARBA" id="ARBA00008872"/>
    </source>
</evidence>
<dbReference type="EC" id="4.1.1.17" evidence="7"/>
<evidence type="ECO:0000256" key="4">
    <source>
        <dbReference type="ARBA" id="ARBA00023115"/>
    </source>
</evidence>
<evidence type="ECO:0000313" key="13">
    <source>
        <dbReference type="EMBL" id="VDI08663.1"/>
    </source>
</evidence>
<dbReference type="PANTHER" id="PTHR11482:SF6">
    <property type="entry name" value="ORNITHINE DECARBOXYLASE 1-RELATED"/>
    <property type="match status" value="1"/>
</dbReference>
<dbReference type="PANTHER" id="PTHR11482">
    <property type="entry name" value="ARGININE/DIAMINOPIMELATE/ORNITHINE DECARBOXYLASE"/>
    <property type="match status" value="1"/>
</dbReference>
<name>A0A8B6CQ39_MYTGA</name>
<sequence length="426" mass="48459">MTNVDVNTRVERVEKLPPVSNQIQEKIDAFGHEDNAFAIGNLGDIIRKHRIWKECFPRIEPFYAVKCNDVDPVIRILADMGLSFDCASKIEIQKILDLGVDPSRIIYANTFKQSSFLKYAAEKGVSLMTFDCEDELEKIKKVYPEAKLVLRICPQSNYKVKFHLGRKFGCHPLRTSELFQVARRLQLNVIGVSFHVGSGCLETGAFAEAIEQSREVFDIGLAMGFNMHLLDIGGGFPGKKIQNVETNITFKEIGRVANKSLDKYFPGNNVRIIAEPGRYYVASAFTIAVNIITKKIVMDEEIVQPNSTECGDDPTTENKPVRMYVINDGIYGCFFECFIDPRCYVPSHFKSIDKELYNSTIWGPTCDALDLIIDNVKLPDLSTGDWIYFKDMGAYSFPTISTFNNMPRVNEFYTCERQLWEEVYQP</sequence>
<dbReference type="PROSITE" id="PS00879">
    <property type="entry name" value="ODR_DC_2_2"/>
    <property type="match status" value="1"/>
</dbReference>
<comment type="pathway">
    <text evidence="6">Amine and polyamine biosynthesis; putrescine biosynthesis via L-ornithine pathway; putrescine from L-ornithine: step 1/1.</text>
</comment>
<dbReference type="InterPro" id="IPR000183">
    <property type="entry name" value="Orn/DAP/Arg_de-COase"/>
</dbReference>
<comment type="function">
    <text evidence="8">Catalyzes the first and rate-limiting step of polyamine biosynthesis that converts ornithine into putrescine, which is the precursor for the polyamines, spermidine and spermine. Polyamines are essential for cell proliferation and are implicated in cellular processes, ranging from DNA replication to apoptosis.</text>
</comment>
<evidence type="ECO:0000313" key="14">
    <source>
        <dbReference type="Proteomes" id="UP000596742"/>
    </source>
</evidence>
<dbReference type="InterPro" id="IPR022653">
    <property type="entry name" value="De-COase2_pyr-phos_BS"/>
</dbReference>
<dbReference type="InterPro" id="IPR022657">
    <property type="entry name" value="De-COase2_CS"/>
</dbReference>
<dbReference type="CDD" id="cd00622">
    <property type="entry name" value="PLPDE_III_ODC"/>
    <property type="match status" value="1"/>
</dbReference>
<keyword evidence="3 11" id="KW-0663">Pyridoxal phosphate</keyword>
<gene>
    <name evidence="13" type="ORF">MGAL_10B078940</name>
</gene>
<dbReference type="GO" id="GO:0005737">
    <property type="term" value="C:cytoplasm"/>
    <property type="evidence" value="ECO:0007669"/>
    <property type="project" value="TreeGrafter"/>
</dbReference>
<evidence type="ECO:0000256" key="11">
    <source>
        <dbReference type="PIRSR" id="PIRSR600183-50"/>
    </source>
</evidence>
<evidence type="ECO:0000256" key="10">
    <source>
        <dbReference type="ARBA" id="ARBA00049127"/>
    </source>
</evidence>
<evidence type="ECO:0000259" key="12">
    <source>
        <dbReference type="Pfam" id="PF02784"/>
    </source>
</evidence>
<evidence type="ECO:0000256" key="5">
    <source>
        <dbReference type="ARBA" id="ARBA00023239"/>
    </source>
</evidence>
<dbReference type="SUPFAM" id="SSF51419">
    <property type="entry name" value="PLP-binding barrel"/>
    <property type="match status" value="1"/>
</dbReference>
<keyword evidence="5 13" id="KW-0456">Lyase</keyword>
<accession>A0A8B6CQ39</accession>
<evidence type="ECO:0000256" key="3">
    <source>
        <dbReference type="ARBA" id="ARBA00022898"/>
    </source>
</evidence>
<dbReference type="PRINTS" id="PR01182">
    <property type="entry name" value="ORNDCRBXLASE"/>
</dbReference>
<protein>
    <recommendedName>
        <fullName evidence="7">ornithine decarboxylase</fullName>
        <ecNumber evidence="7">4.1.1.17</ecNumber>
    </recommendedName>
</protein>
<dbReference type="InterPro" id="IPR029066">
    <property type="entry name" value="PLP-binding_barrel"/>
</dbReference>
<comment type="caution">
    <text evidence="13">The sequence shown here is derived from an EMBL/GenBank/DDBJ whole genome shotgun (WGS) entry which is preliminary data.</text>
</comment>
<dbReference type="OrthoDB" id="5034579at2759"/>
<dbReference type="PRINTS" id="PR01179">
    <property type="entry name" value="ODADCRBXLASE"/>
</dbReference>
<keyword evidence="4" id="KW-0620">Polyamine biosynthesis</keyword>
<keyword evidence="14" id="KW-1185">Reference proteome</keyword>
<comment type="cofactor">
    <cofactor evidence="1 11">
        <name>pyridoxal 5'-phosphate</name>
        <dbReference type="ChEBI" id="CHEBI:597326"/>
    </cofactor>
</comment>